<dbReference type="GO" id="GO:0005886">
    <property type="term" value="C:plasma membrane"/>
    <property type="evidence" value="ECO:0007669"/>
    <property type="project" value="UniProtKB-SubCell"/>
</dbReference>
<dbReference type="Pfam" id="PF08269">
    <property type="entry name" value="dCache_2"/>
    <property type="match status" value="1"/>
</dbReference>
<evidence type="ECO:0000256" key="3">
    <source>
        <dbReference type="ARBA" id="ARBA00022519"/>
    </source>
</evidence>
<dbReference type="PROSITE" id="PS50192">
    <property type="entry name" value="T_SNARE"/>
    <property type="match status" value="1"/>
</dbReference>
<dbReference type="GO" id="GO:0007165">
    <property type="term" value="P:signal transduction"/>
    <property type="evidence" value="ECO:0007669"/>
    <property type="project" value="UniProtKB-KW"/>
</dbReference>
<dbReference type="CDD" id="cd18774">
    <property type="entry name" value="PDC2_HK_sensor"/>
    <property type="match status" value="1"/>
</dbReference>
<evidence type="ECO:0000313" key="14">
    <source>
        <dbReference type="EMBL" id="QGU32510.1"/>
    </source>
</evidence>
<dbReference type="SUPFAM" id="SSF58104">
    <property type="entry name" value="Methyl-accepting chemotaxis protein (MCP) signaling domain"/>
    <property type="match status" value="1"/>
</dbReference>
<dbReference type="PROSITE" id="PS50885">
    <property type="entry name" value="HAMP"/>
    <property type="match status" value="1"/>
</dbReference>
<dbReference type="PROSITE" id="PS50111">
    <property type="entry name" value="CHEMOTAXIS_TRANSDUC_2"/>
    <property type="match status" value="1"/>
</dbReference>
<keyword evidence="15" id="KW-1185">Reference proteome</keyword>
<comment type="similarity">
    <text evidence="8">Belongs to the methyl-accepting chemotaxis (MCP) protein family.</text>
</comment>
<evidence type="ECO:0000256" key="9">
    <source>
        <dbReference type="PROSITE-ProRule" id="PRU00284"/>
    </source>
</evidence>
<dbReference type="SMART" id="SM01049">
    <property type="entry name" value="Cache_2"/>
    <property type="match status" value="1"/>
</dbReference>
<dbReference type="KEGG" id="ttp:E6P07_05635"/>
<comment type="subcellular location">
    <subcellularLocation>
        <location evidence="1">Cell inner membrane</location>
        <topology evidence="1">Multi-pass membrane protein</topology>
    </subcellularLocation>
</comment>
<gene>
    <name evidence="14" type="ORF">E6P07_05635</name>
</gene>
<dbReference type="SMART" id="SM00304">
    <property type="entry name" value="HAMP"/>
    <property type="match status" value="1"/>
</dbReference>
<feature type="domain" description="T-SNARE coiled-coil homology" evidence="12">
    <location>
        <begin position="767"/>
        <end position="829"/>
    </location>
</feature>
<keyword evidence="6 10" id="KW-0472">Membrane</keyword>
<evidence type="ECO:0000259" key="12">
    <source>
        <dbReference type="PROSITE" id="PS50192"/>
    </source>
</evidence>
<feature type="domain" description="HAMP" evidence="13">
    <location>
        <begin position="521"/>
        <end position="575"/>
    </location>
</feature>
<evidence type="ECO:0000256" key="2">
    <source>
        <dbReference type="ARBA" id="ARBA00022475"/>
    </source>
</evidence>
<evidence type="ECO:0000256" key="4">
    <source>
        <dbReference type="ARBA" id="ARBA00022692"/>
    </source>
</evidence>
<dbReference type="SMART" id="SM00283">
    <property type="entry name" value="MA"/>
    <property type="match status" value="1"/>
</dbReference>
<keyword evidence="4 10" id="KW-0812">Transmembrane</keyword>
<evidence type="ECO:0000256" key="7">
    <source>
        <dbReference type="ARBA" id="ARBA00023224"/>
    </source>
</evidence>
<evidence type="ECO:0000313" key="15">
    <source>
        <dbReference type="Proteomes" id="UP000426424"/>
    </source>
</evidence>
<keyword evidence="2" id="KW-1003">Cell membrane</keyword>
<dbReference type="Pfam" id="PF00672">
    <property type="entry name" value="HAMP"/>
    <property type="match status" value="1"/>
</dbReference>
<sequence length="852" mass="92260">MFNPHSIGFRIALWSGVSMVALGVVIGGYAVTELQRMADDQRAKELQNAQALALNAASGEAARIKAALEVPLDAARTLAQALVSAAHPENDQFTAEDWERLRQRFNHLQIAVDLAESLIAPYLAAEQGGTMPRKRAQEEALRLLANLRYDQGNYLWVQDRTQPIPRTLMHPLRPELNGQIGNSPQFNTALGRGENLLAALARAVDDDGEGYVHYLWPAPGTGQLRPKLAYGRLIRDWDWVIATGLSADRLFFYSRDDINFMLKSILRENPGFLGVYTAWEPNAFDGRDAQFVNTPGTDGSGRFIPYWNRAPDGTLALEPLLDYDQPGPGDYYQLPKRTQREVIIDPYRYPVQGQEVWLTSLVAPVLRQGAFRGIVGIDLRLDDLQQGVKAAAARLFDGTAQVTILAHRGTVVASSAHPEWIGQDLAKVHPQGERIKQAIARGETLELTDQLDGAERLVALAPVEIGLTGTPWAVEVMLPMSNIQARAEAAAAQIREAAALMLGLVVLAVLIGVAGMSWLAHSIVRRLRTATDTMRDIAEGEGDLTRSLPETGRDELAELASAFNRFQRRVRDLVAEAMTASQRVAAAAEELSATSRAANAQVQCQQSESDQVATAMNEMTATVADVAKSAAAAAEAARTADQDTQQGQAVMTEALQLIQNTADQVQSTAAAVAHLSQEAENIGQVLDVIRGIADQTNLLALNAAIEAARAGEQGRGFAVVAGEVRTLASRTQDSTTEIQRMIEQLQQGTRQAVAAMEQARTLIERNAAMAAQSQQALTNISAAVARIRDMNTQIASATEEQSAVATEVDRNLVNSAQAIEQIAAGAHQIEHAAAELAQLAAQQLGQLQRFRV</sequence>
<proteinExistence type="inferred from homology"/>
<dbReference type="Proteomes" id="UP000426424">
    <property type="component" value="Chromosome"/>
</dbReference>
<protein>
    <submittedName>
        <fullName evidence="14">HAMP domain-containing protein</fullName>
    </submittedName>
</protein>
<feature type="domain" description="Methyl-accepting transducer" evidence="11">
    <location>
        <begin position="580"/>
        <end position="816"/>
    </location>
</feature>
<dbReference type="AlphaFoldDB" id="A0A6I6EEC6"/>
<dbReference type="Gene3D" id="1.10.287.950">
    <property type="entry name" value="Methyl-accepting chemotaxis protein"/>
    <property type="match status" value="1"/>
</dbReference>
<evidence type="ECO:0000256" key="6">
    <source>
        <dbReference type="ARBA" id="ARBA00023136"/>
    </source>
</evidence>
<evidence type="ECO:0000256" key="1">
    <source>
        <dbReference type="ARBA" id="ARBA00004429"/>
    </source>
</evidence>
<dbReference type="CDD" id="cd06225">
    <property type="entry name" value="HAMP"/>
    <property type="match status" value="1"/>
</dbReference>
<dbReference type="GO" id="GO:0006935">
    <property type="term" value="P:chemotaxis"/>
    <property type="evidence" value="ECO:0007669"/>
    <property type="project" value="UniProtKB-ARBA"/>
</dbReference>
<feature type="transmembrane region" description="Helical" evidence="10">
    <location>
        <begin position="12"/>
        <end position="31"/>
    </location>
</feature>
<dbReference type="InterPro" id="IPR003660">
    <property type="entry name" value="HAMP_dom"/>
</dbReference>
<dbReference type="PANTHER" id="PTHR32089">
    <property type="entry name" value="METHYL-ACCEPTING CHEMOTAXIS PROTEIN MCPB"/>
    <property type="match status" value="1"/>
</dbReference>
<dbReference type="InterPro" id="IPR033480">
    <property type="entry name" value="sCache_2"/>
</dbReference>
<dbReference type="RefSeq" id="WP_153974706.1">
    <property type="nucleotide sequence ID" value="NZ_CP039268.1"/>
</dbReference>
<dbReference type="InterPro" id="IPR004089">
    <property type="entry name" value="MCPsignal_dom"/>
</dbReference>
<dbReference type="EMBL" id="CP039268">
    <property type="protein sequence ID" value="QGU32510.1"/>
    <property type="molecule type" value="Genomic_DNA"/>
</dbReference>
<dbReference type="Pfam" id="PF00015">
    <property type="entry name" value="MCPsignal"/>
    <property type="match status" value="1"/>
</dbReference>
<dbReference type="FunFam" id="1.10.287.950:FF:000001">
    <property type="entry name" value="Methyl-accepting chemotaxis sensory transducer"/>
    <property type="match status" value="1"/>
</dbReference>
<dbReference type="OrthoDB" id="9781845at2"/>
<evidence type="ECO:0000256" key="10">
    <source>
        <dbReference type="SAM" id="Phobius"/>
    </source>
</evidence>
<dbReference type="CDD" id="cd11386">
    <property type="entry name" value="MCP_signal"/>
    <property type="match status" value="1"/>
</dbReference>
<keyword evidence="3" id="KW-0997">Cell inner membrane</keyword>
<evidence type="ECO:0000256" key="5">
    <source>
        <dbReference type="ARBA" id="ARBA00022989"/>
    </source>
</evidence>
<organism evidence="14 15">
    <name type="scientific">Thermochromatium tepidum ATCC 43061</name>
    <dbReference type="NCBI Taxonomy" id="316276"/>
    <lineage>
        <taxon>Bacteria</taxon>
        <taxon>Pseudomonadati</taxon>
        <taxon>Pseudomonadota</taxon>
        <taxon>Gammaproteobacteria</taxon>
        <taxon>Chromatiales</taxon>
        <taxon>Chromatiaceae</taxon>
        <taxon>Thermochromatium</taxon>
    </lineage>
</organism>
<dbReference type="InterPro" id="IPR000727">
    <property type="entry name" value="T_SNARE_dom"/>
</dbReference>
<dbReference type="InterPro" id="IPR004010">
    <property type="entry name" value="Double_Cache_2"/>
</dbReference>
<dbReference type="CDD" id="cd12913">
    <property type="entry name" value="PDC1_MCP_like"/>
    <property type="match status" value="1"/>
</dbReference>
<evidence type="ECO:0000259" key="13">
    <source>
        <dbReference type="PROSITE" id="PS50885"/>
    </source>
</evidence>
<reference evidence="14 15" key="1">
    <citation type="submission" date="2019-12" db="EMBL/GenBank/DDBJ databases">
        <title>The complete genome of the thermophilic, anoxygenic phototrophic gammaproteobacterium Thermochromatium tepidum.</title>
        <authorList>
            <person name="Sattley W.M."/>
            <person name="Swingley W.D."/>
            <person name="Burchell B.M."/>
            <person name="Gurbani S.A."/>
            <person name="Kujawa C.M."/>
            <person name="Nuccio D.A."/>
            <person name="Schladweiler J."/>
            <person name="Shaffer K.N."/>
            <person name="Stokes L.M."/>
            <person name="Touchman J.W."/>
            <person name="Blankenship R.E."/>
            <person name="Madigan M.T."/>
        </authorList>
    </citation>
    <scope>NUCLEOTIDE SEQUENCE [LARGE SCALE GENOMIC DNA]</scope>
    <source>
        <strain evidence="14 15">ATCC 43061</strain>
    </source>
</reference>
<feature type="transmembrane region" description="Helical" evidence="10">
    <location>
        <begin position="497"/>
        <end position="519"/>
    </location>
</feature>
<dbReference type="Gene3D" id="3.30.450.20">
    <property type="entry name" value="PAS domain"/>
    <property type="match status" value="3"/>
</dbReference>
<accession>A0A6I6EEC6</accession>
<dbReference type="PANTHER" id="PTHR32089:SF112">
    <property type="entry name" value="LYSOZYME-LIKE PROTEIN-RELATED"/>
    <property type="match status" value="1"/>
</dbReference>
<keyword evidence="7 9" id="KW-0807">Transducer</keyword>
<name>A0A6I6EEC6_THETI</name>
<keyword evidence="5 10" id="KW-1133">Transmembrane helix</keyword>
<evidence type="ECO:0000256" key="8">
    <source>
        <dbReference type="ARBA" id="ARBA00029447"/>
    </source>
</evidence>
<evidence type="ECO:0000259" key="11">
    <source>
        <dbReference type="PROSITE" id="PS50111"/>
    </source>
</evidence>